<dbReference type="PATRIC" id="fig|1339316.3.peg.5029"/>
<protein>
    <submittedName>
        <fullName evidence="1">Uncharacterized protein</fullName>
    </submittedName>
</protein>
<dbReference type="RefSeq" id="WP_042971784.1">
    <property type="nucleotide sequence ID" value="NZ_JGDB01000318.1"/>
</dbReference>
<accession>A0A015U035</accession>
<evidence type="ECO:0000313" key="2">
    <source>
        <dbReference type="Proteomes" id="UP000020773"/>
    </source>
</evidence>
<dbReference type="EMBL" id="JGDB01000318">
    <property type="protein sequence ID" value="EXY88062.1"/>
    <property type="molecule type" value="Genomic_DNA"/>
</dbReference>
<evidence type="ECO:0000313" key="1">
    <source>
        <dbReference type="EMBL" id="EXY88062.1"/>
    </source>
</evidence>
<comment type="caution">
    <text evidence="1">The sequence shown here is derived from an EMBL/GenBank/DDBJ whole genome shotgun (WGS) entry which is preliminary data.</text>
</comment>
<dbReference type="Gene3D" id="1.10.30.50">
    <property type="match status" value="1"/>
</dbReference>
<gene>
    <name evidence="1" type="ORF">M125_5308</name>
</gene>
<dbReference type="Proteomes" id="UP000020773">
    <property type="component" value="Unassembled WGS sequence"/>
</dbReference>
<dbReference type="AlphaFoldDB" id="A0A015U035"/>
<proteinExistence type="predicted"/>
<organism evidence="1 2">
    <name type="scientific">Bacteroides fragilis str. 3998T(B)3</name>
    <dbReference type="NCBI Taxonomy" id="1339316"/>
    <lineage>
        <taxon>Bacteria</taxon>
        <taxon>Pseudomonadati</taxon>
        <taxon>Bacteroidota</taxon>
        <taxon>Bacteroidia</taxon>
        <taxon>Bacteroidales</taxon>
        <taxon>Bacteroidaceae</taxon>
        <taxon>Bacteroides</taxon>
    </lineage>
</organism>
<sequence>MRKIIIDDNIRNFASEYSSKVQAKCPNVITDLKKLRDNVISFNPQIDQSIVKNYINEIVLDYPNLIKMEPKDWNFKKYEKILQKNPDILSQKVNYDIKKKNAAGKPIEYYEEVLYKRIMFCLRYDETRIILGEIHQKMKLKACIYCNTQPTRSAEGEVFYEMDHLKAKSLYPFLGTCFYNLQPSDSSCNKRKSTKPCDFQLYTNNPKEELSPFKFLPQITEIAPEKKQECINIKFVTKNGIETDASKQYKTTFHLDNLYAAYKDKVNDLYEKNRKMSEGMISAYKAGLNYEPTRAELTEFLLDCPYDEARIHEDVLRKLKVDTMEQLDSAGLLIK</sequence>
<reference evidence="1 2" key="1">
    <citation type="submission" date="2014-02" db="EMBL/GenBank/DDBJ databases">
        <authorList>
            <person name="Sears C."/>
            <person name="Carroll K."/>
            <person name="Sack B.R."/>
            <person name="Qadri F."/>
            <person name="Myers L.L."/>
            <person name="Chung G.-T."/>
            <person name="Escheverria P."/>
            <person name="Fraser C.M."/>
            <person name="Sadzewicz L."/>
            <person name="Shefchek K.A."/>
            <person name="Tallon L."/>
            <person name="Das S.P."/>
            <person name="Daugherty S."/>
            <person name="Mongodin E.F."/>
        </authorList>
    </citation>
    <scope>NUCLEOTIDE SEQUENCE [LARGE SCALE GENOMIC DNA]</scope>
    <source>
        <strain evidence="2">3998T(B)3</strain>
    </source>
</reference>
<name>A0A015U035_BACFG</name>